<feature type="transmembrane region" description="Helical" evidence="14">
    <location>
        <begin position="90"/>
        <end position="109"/>
    </location>
</feature>
<comment type="catalytic activity">
    <reaction evidence="12 14">
        <text>an alpha-D-Man-(1-&gt;2)-alpha-D-Man-(1-&gt;2)-alpha-D-Man-(1-&gt;3)-[alpha-D-Man-(1-&gt;6)]-beta-D-Man-(1-&gt;4)-beta-D-GlcNAc-(1-&gt;4)-alpha-D-GlcNAc-diphospho-di-trans,poly-cis-dolichol + a di-trans,poly-cis-dolichyl beta-D-mannosyl phosphate = an alpha-D-Man-(1-&gt;2)-alpha-D-Man-(1-&gt;2)-alpha-D-Man-(1-&gt;3)-[alpha-D-Man-(1-&gt;3)-alpha-D-Man-(1-&gt;6)]-beta-D-Man-(1-&gt;4)-beta-D-GlcNAc-(1-&gt;4)-alpha-D-GlcNAc-diphospho-di-trans,poly-cis-dolichol + a di-trans,poly-cis-dolichyl phosphate + H(+)</text>
        <dbReference type="Rhea" id="RHEA:29527"/>
        <dbReference type="Rhea" id="RHEA-COMP:19498"/>
        <dbReference type="Rhea" id="RHEA-COMP:19501"/>
        <dbReference type="Rhea" id="RHEA-COMP:19516"/>
        <dbReference type="Rhea" id="RHEA-COMP:19517"/>
        <dbReference type="ChEBI" id="CHEBI:15378"/>
        <dbReference type="ChEBI" id="CHEBI:57683"/>
        <dbReference type="ChEBI" id="CHEBI:58211"/>
        <dbReference type="ChEBI" id="CHEBI:132515"/>
        <dbReference type="ChEBI" id="CHEBI:132516"/>
        <dbReference type="EC" id="2.4.1.258"/>
    </reaction>
    <physiologicalReaction direction="left-to-right" evidence="12 14">
        <dbReference type="Rhea" id="RHEA:29528"/>
    </physiologicalReaction>
</comment>
<evidence type="ECO:0000256" key="14">
    <source>
        <dbReference type="RuleBase" id="RU364047"/>
    </source>
</evidence>
<comment type="subcellular location">
    <subcellularLocation>
        <location evidence="1 14">Endoplasmic reticulum membrane</location>
        <topology evidence="1 14">Multi-pass membrane protein</topology>
    </subcellularLocation>
</comment>
<evidence type="ECO:0000256" key="6">
    <source>
        <dbReference type="ARBA" id="ARBA00022679"/>
    </source>
</evidence>
<evidence type="ECO:0000256" key="10">
    <source>
        <dbReference type="ARBA" id="ARBA00023136"/>
    </source>
</evidence>
<comment type="pathway">
    <text evidence="2 14">Protein modification; protein glycosylation.</text>
</comment>
<evidence type="ECO:0000313" key="15">
    <source>
        <dbReference type="EMBL" id="KAJ1959925.1"/>
    </source>
</evidence>
<sequence length="226" mass="25628">MVQVKQILNGERQYDRIEGPTGPIVYPAGFVYLFSAFYYLTNGGDIFQGQILFAGVYVISLAVVMTLYIRCKLPPYSLVLLCLSKRTHSIFVLRMFNDPVAMLGVYIMTWCLTKQRWTAAAVWFSLALSVKMNVLLFAPGLAFLLVSALGWIPAIRLGLLAGALQVILGLPFLLTYPYEYHSGSAVLWVEWNRQLPYDPIDSKERKHKNPIRFPFSALRLLGTFHQ</sequence>
<dbReference type="PANTHER" id="PTHR12646">
    <property type="entry name" value="NOT56 - RELATED"/>
    <property type="match status" value="1"/>
</dbReference>
<comment type="caution">
    <text evidence="15">The sequence shown here is derived from an EMBL/GenBank/DDBJ whole genome shotgun (WGS) entry which is preliminary data.</text>
</comment>
<feature type="transmembrane region" description="Helical" evidence="14">
    <location>
        <begin position="157"/>
        <end position="178"/>
    </location>
</feature>
<name>A0A9W8ASC6_9FUNG</name>
<keyword evidence="7 14" id="KW-0812">Transmembrane</keyword>
<feature type="transmembrane region" description="Helical" evidence="14">
    <location>
        <begin position="121"/>
        <end position="145"/>
    </location>
</feature>
<evidence type="ECO:0000256" key="12">
    <source>
        <dbReference type="ARBA" id="ARBA00049506"/>
    </source>
</evidence>
<gene>
    <name evidence="15" type="primary">ALG3_2</name>
    <name evidence="15" type="ORF">IWQ62_004421</name>
</gene>
<dbReference type="EMBL" id="JANBPY010001467">
    <property type="protein sequence ID" value="KAJ1959925.1"/>
    <property type="molecule type" value="Genomic_DNA"/>
</dbReference>
<dbReference type="InterPro" id="IPR007873">
    <property type="entry name" value="Glycosyltransferase_ALG3"/>
</dbReference>
<reference evidence="15" key="1">
    <citation type="submission" date="2022-07" db="EMBL/GenBank/DDBJ databases">
        <title>Phylogenomic reconstructions and comparative analyses of Kickxellomycotina fungi.</title>
        <authorList>
            <person name="Reynolds N.K."/>
            <person name="Stajich J.E."/>
            <person name="Barry K."/>
            <person name="Grigoriev I.V."/>
            <person name="Crous P."/>
            <person name="Smith M.E."/>
        </authorList>
    </citation>
    <scope>NUCLEOTIDE SEQUENCE</scope>
    <source>
        <strain evidence="15">RSA 1196</strain>
    </source>
</reference>
<dbReference type="GO" id="GO:0052925">
    <property type="term" value="F:dol-P-Man:Man(5)GlcNAc(2)-PP-Dol alpha-1,3-mannosyltransferase activity"/>
    <property type="evidence" value="ECO:0007669"/>
    <property type="project" value="UniProtKB-EC"/>
</dbReference>
<evidence type="ECO:0000256" key="9">
    <source>
        <dbReference type="ARBA" id="ARBA00022989"/>
    </source>
</evidence>
<keyword evidence="5 14" id="KW-0328">Glycosyltransferase</keyword>
<feature type="transmembrane region" description="Helical" evidence="14">
    <location>
        <begin position="21"/>
        <end position="40"/>
    </location>
</feature>
<evidence type="ECO:0000256" key="3">
    <source>
        <dbReference type="ARBA" id="ARBA00011964"/>
    </source>
</evidence>
<dbReference type="AlphaFoldDB" id="A0A9W8ASC6"/>
<comment type="similarity">
    <text evidence="13">Belongs to the glycosyltransferase ALG3 family.</text>
</comment>
<proteinExistence type="inferred from homology"/>
<evidence type="ECO:0000313" key="16">
    <source>
        <dbReference type="Proteomes" id="UP001150925"/>
    </source>
</evidence>
<evidence type="ECO:0000256" key="7">
    <source>
        <dbReference type="ARBA" id="ARBA00022692"/>
    </source>
</evidence>
<keyword evidence="8 14" id="KW-0256">Endoplasmic reticulum</keyword>
<dbReference type="PANTHER" id="PTHR12646:SF0">
    <property type="entry name" value="DOL-P-MAN:MAN(5)GLCNAC(2)-PP-DOL ALPHA-1,3-MANNOSYLTRANSFERASE"/>
    <property type="match status" value="1"/>
</dbReference>
<feature type="transmembrane region" description="Helical" evidence="14">
    <location>
        <begin position="46"/>
        <end position="69"/>
    </location>
</feature>
<evidence type="ECO:0000256" key="4">
    <source>
        <dbReference type="ARBA" id="ARBA00015561"/>
    </source>
</evidence>
<comment type="function">
    <text evidence="11 14">Dol-P-Man:Man(5)GlcNAc(2)-PP-Dol alpha-1,3-mannosyltransferase that operates in the biosynthetic pathway of dolichol-linked oligosaccharides, the glycan precursors employed in protein asparagine (N)-glycosylation. The assembly of dolichol-linked oligosaccharides begins on the cytosolic side of the endoplasmic reticulum membrane and finishes in its lumen. The sequential addition of sugars to dolichol pyrophosphate produces dolichol-linked oligosaccharides containing fourteen sugars, including two GlcNAcs, nine mannoses and three glucoses. Once assembled, the oligosaccharide is transferred from the lipid to nascent proteins by oligosaccharyltransferases. In the lumen of the endoplasmic reticulum, adds the first dolichyl beta-D-mannosyl phosphate derived mannose in an alpha-1,3 linkage to Man(5)GlcNAc(2)-PP-dolichol to produce Man(6)GlcNAc(2)-PP-dolichol.</text>
</comment>
<keyword evidence="6 14" id="KW-0808">Transferase</keyword>
<keyword evidence="16" id="KW-1185">Reference proteome</keyword>
<dbReference type="Pfam" id="PF05208">
    <property type="entry name" value="ALG3"/>
    <property type="match status" value="1"/>
</dbReference>
<dbReference type="EC" id="2.4.1.258" evidence="3 14"/>
<evidence type="ECO:0000256" key="5">
    <source>
        <dbReference type="ARBA" id="ARBA00022676"/>
    </source>
</evidence>
<organism evidence="15 16">
    <name type="scientific">Dispira parvispora</name>
    <dbReference type="NCBI Taxonomy" id="1520584"/>
    <lineage>
        <taxon>Eukaryota</taxon>
        <taxon>Fungi</taxon>
        <taxon>Fungi incertae sedis</taxon>
        <taxon>Zoopagomycota</taxon>
        <taxon>Kickxellomycotina</taxon>
        <taxon>Dimargaritomycetes</taxon>
        <taxon>Dimargaritales</taxon>
        <taxon>Dimargaritaceae</taxon>
        <taxon>Dispira</taxon>
    </lineage>
</organism>
<evidence type="ECO:0000256" key="8">
    <source>
        <dbReference type="ARBA" id="ARBA00022824"/>
    </source>
</evidence>
<keyword evidence="9 14" id="KW-1133">Transmembrane helix</keyword>
<protein>
    <recommendedName>
        <fullName evidence="4 14">Dol-P-Man:Man(5)GlcNAc(2)-PP-Dol alpha-1,3-mannosyltransferase</fullName>
        <ecNumber evidence="3 14">2.4.1.258</ecNumber>
    </recommendedName>
    <alternativeName>
        <fullName evidence="14">Dol-P-Man-dependent alpha(1-3)-mannosyltransferase</fullName>
    </alternativeName>
</protein>
<evidence type="ECO:0000256" key="1">
    <source>
        <dbReference type="ARBA" id="ARBA00004477"/>
    </source>
</evidence>
<dbReference type="Proteomes" id="UP001150925">
    <property type="component" value="Unassembled WGS sequence"/>
</dbReference>
<dbReference type="OrthoDB" id="20028at2759"/>
<evidence type="ECO:0000256" key="13">
    <source>
        <dbReference type="ARBA" id="ARBA00093457"/>
    </source>
</evidence>
<evidence type="ECO:0000256" key="2">
    <source>
        <dbReference type="ARBA" id="ARBA00004922"/>
    </source>
</evidence>
<accession>A0A9W8ASC6</accession>
<evidence type="ECO:0000256" key="11">
    <source>
        <dbReference type="ARBA" id="ARBA00044743"/>
    </source>
</evidence>
<dbReference type="GO" id="GO:0005789">
    <property type="term" value="C:endoplasmic reticulum membrane"/>
    <property type="evidence" value="ECO:0007669"/>
    <property type="project" value="UniProtKB-SubCell"/>
</dbReference>
<keyword evidence="10 14" id="KW-0472">Membrane</keyword>